<proteinExistence type="inferred from homology"/>
<evidence type="ECO:0000256" key="3">
    <source>
        <dbReference type="ARBA" id="ARBA00022448"/>
    </source>
</evidence>
<dbReference type="Pfam" id="PF00507">
    <property type="entry name" value="Oxidored_q4"/>
    <property type="match status" value="1"/>
</dbReference>
<dbReference type="PANTHER" id="PTHR11058:SF9">
    <property type="entry name" value="NADH-UBIQUINONE OXIDOREDUCTASE CHAIN 3"/>
    <property type="match status" value="1"/>
</dbReference>
<evidence type="ECO:0000256" key="8">
    <source>
        <dbReference type="RuleBase" id="RU003639"/>
    </source>
</evidence>
<keyword evidence="7 8" id="KW-0874">Quinone</keyword>
<name>A0ABW6BQ28_9BACT</name>
<comment type="similarity">
    <text evidence="2 7 8">Belongs to the complex I subunit 3 family.</text>
</comment>
<organism evidence="10 11">
    <name type="scientific">Pontibacter toksunensis</name>
    <dbReference type="NCBI Taxonomy" id="1332631"/>
    <lineage>
        <taxon>Bacteria</taxon>
        <taxon>Pseudomonadati</taxon>
        <taxon>Bacteroidota</taxon>
        <taxon>Cytophagia</taxon>
        <taxon>Cytophagales</taxon>
        <taxon>Hymenobacteraceae</taxon>
        <taxon>Pontibacter</taxon>
    </lineage>
</organism>
<keyword evidence="3 7" id="KW-0813">Transport</keyword>
<comment type="catalytic activity">
    <reaction evidence="7 8">
        <text>a quinone + NADH + 5 H(+)(in) = a quinol + NAD(+) + 4 H(+)(out)</text>
        <dbReference type="Rhea" id="RHEA:57888"/>
        <dbReference type="ChEBI" id="CHEBI:15378"/>
        <dbReference type="ChEBI" id="CHEBI:24646"/>
        <dbReference type="ChEBI" id="CHEBI:57540"/>
        <dbReference type="ChEBI" id="CHEBI:57945"/>
        <dbReference type="ChEBI" id="CHEBI:132124"/>
    </reaction>
</comment>
<evidence type="ECO:0000256" key="1">
    <source>
        <dbReference type="ARBA" id="ARBA00004141"/>
    </source>
</evidence>
<evidence type="ECO:0000256" key="9">
    <source>
        <dbReference type="SAM" id="MobiDB-lite"/>
    </source>
</evidence>
<dbReference type="PANTHER" id="PTHR11058">
    <property type="entry name" value="NADH-UBIQUINONE OXIDOREDUCTASE CHAIN 3"/>
    <property type="match status" value="1"/>
</dbReference>
<keyword evidence="7" id="KW-1278">Translocase</keyword>
<dbReference type="HAMAP" id="MF_01394">
    <property type="entry name" value="NDH1_NuoA"/>
    <property type="match status" value="1"/>
</dbReference>
<comment type="subcellular location">
    <subcellularLocation>
        <location evidence="7 8">Cell membrane</location>
        <topology evidence="7 8">Multi-pass membrane protein</topology>
    </subcellularLocation>
    <subcellularLocation>
        <location evidence="1">Membrane</location>
        <topology evidence="1">Multi-pass membrane protein</topology>
    </subcellularLocation>
</comment>
<gene>
    <name evidence="7" type="primary">nuoA</name>
    <name evidence="10" type="ORF">ACFS7Z_06105</name>
</gene>
<evidence type="ECO:0000256" key="2">
    <source>
        <dbReference type="ARBA" id="ARBA00008472"/>
    </source>
</evidence>
<dbReference type="RefSeq" id="WP_377482389.1">
    <property type="nucleotide sequence ID" value="NZ_JBHUOX010000003.1"/>
</dbReference>
<keyword evidence="7" id="KW-1003">Cell membrane</keyword>
<feature type="transmembrane region" description="Helical" evidence="7">
    <location>
        <begin position="12"/>
        <end position="29"/>
    </location>
</feature>
<comment type="function">
    <text evidence="7">NDH-1 shuttles electrons from NADH, via FMN and iron-sulfur (Fe-S) centers, to quinones in the respiratory chain. The immediate electron acceptor for the enzyme in this species is believed to be a menaquinone. Couples the redox reaction to proton translocation (for every two electrons transferred, four hydrogen ions are translocated across the cytoplasmic membrane), and thus conserves the redox energy in a proton gradient.</text>
</comment>
<dbReference type="Gene3D" id="1.20.58.1610">
    <property type="entry name" value="NADH:ubiquinone/plastoquinone oxidoreductase, chain 3"/>
    <property type="match status" value="1"/>
</dbReference>
<protein>
    <recommendedName>
        <fullName evidence="7">NADH-quinone oxidoreductase subunit A</fullName>
        <ecNumber evidence="7">7.1.1.-</ecNumber>
    </recommendedName>
    <alternativeName>
        <fullName evidence="7">NADH dehydrogenase I subunit A</fullName>
    </alternativeName>
    <alternativeName>
        <fullName evidence="7">NDH-1 subunit A</fullName>
    </alternativeName>
    <alternativeName>
        <fullName evidence="7">NUO1</fullName>
    </alternativeName>
</protein>
<feature type="transmembrane region" description="Helical" evidence="7">
    <location>
        <begin position="64"/>
        <end position="88"/>
    </location>
</feature>
<keyword evidence="7 8" id="KW-0520">NAD</keyword>
<keyword evidence="6 7" id="KW-0472">Membrane</keyword>
<dbReference type="InterPro" id="IPR038430">
    <property type="entry name" value="NDAH_ubi_oxred_su3_sf"/>
</dbReference>
<evidence type="ECO:0000256" key="7">
    <source>
        <dbReference type="HAMAP-Rule" id="MF_01394"/>
    </source>
</evidence>
<sequence>MAETYASDFGTILLFLIGGAIFVMIGLLTSKMIRPQRPNPEKLSTYESGEEPIGNAWIQFNPRFYVVALIFIIFDVELAFLFPWATVFGRRELIDATDGVWGWFSLIEMFIFIGILVLGLAYAWAKGHLDWIKPEPVIPRSRSKIPMDMYQRVNERQYRPGKSARKTLEPKAPEL</sequence>
<keyword evidence="11" id="KW-1185">Reference proteome</keyword>
<evidence type="ECO:0000256" key="4">
    <source>
        <dbReference type="ARBA" id="ARBA00022692"/>
    </source>
</evidence>
<dbReference type="InterPro" id="IPR000440">
    <property type="entry name" value="NADH_UbQ/plastoQ_OxRdtase_su3"/>
</dbReference>
<comment type="subunit">
    <text evidence="7">NDH-1 is composed of 14 different subunits. Subunits NuoA, H, J, K, L, M, N constitute the membrane sector of the complex.</text>
</comment>
<comment type="caution">
    <text evidence="10">The sequence shown here is derived from an EMBL/GenBank/DDBJ whole genome shotgun (WGS) entry which is preliminary data.</text>
</comment>
<keyword evidence="4 7" id="KW-0812">Transmembrane</keyword>
<keyword evidence="5 7" id="KW-1133">Transmembrane helix</keyword>
<feature type="region of interest" description="Disordered" evidence="9">
    <location>
        <begin position="156"/>
        <end position="175"/>
    </location>
</feature>
<evidence type="ECO:0000256" key="6">
    <source>
        <dbReference type="ARBA" id="ARBA00023136"/>
    </source>
</evidence>
<accession>A0ABW6BQ28</accession>
<evidence type="ECO:0000256" key="5">
    <source>
        <dbReference type="ARBA" id="ARBA00022989"/>
    </source>
</evidence>
<evidence type="ECO:0000313" key="11">
    <source>
        <dbReference type="Proteomes" id="UP001597641"/>
    </source>
</evidence>
<feature type="compositionally biased region" description="Basic and acidic residues" evidence="9">
    <location>
        <begin position="166"/>
        <end position="175"/>
    </location>
</feature>
<feature type="transmembrane region" description="Helical" evidence="7">
    <location>
        <begin position="100"/>
        <end position="125"/>
    </location>
</feature>
<reference evidence="11" key="1">
    <citation type="journal article" date="2019" name="Int. J. Syst. Evol. Microbiol.">
        <title>The Global Catalogue of Microorganisms (GCM) 10K type strain sequencing project: providing services to taxonomists for standard genome sequencing and annotation.</title>
        <authorList>
            <consortium name="The Broad Institute Genomics Platform"/>
            <consortium name="The Broad Institute Genome Sequencing Center for Infectious Disease"/>
            <person name="Wu L."/>
            <person name="Ma J."/>
        </authorList>
    </citation>
    <scope>NUCLEOTIDE SEQUENCE [LARGE SCALE GENOMIC DNA]</scope>
    <source>
        <strain evidence="11">KCTC 23984</strain>
    </source>
</reference>
<dbReference type="EMBL" id="JBHUOX010000003">
    <property type="protein sequence ID" value="MFD2999924.1"/>
    <property type="molecule type" value="Genomic_DNA"/>
</dbReference>
<evidence type="ECO:0000313" key="10">
    <source>
        <dbReference type="EMBL" id="MFD2999924.1"/>
    </source>
</evidence>
<dbReference type="EC" id="7.1.1.-" evidence="7"/>
<dbReference type="Proteomes" id="UP001597641">
    <property type="component" value="Unassembled WGS sequence"/>
</dbReference>
<dbReference type="InterPro" id="IPR023043">
    <property type="entry name" value="NAD(P)H_OxRDtase_bac/plastid"/>
</dbReference>